<evidence type="ECO:0000313" key="3">
    <source>
        <dbReference type="Proteomes" id="UP001431209"/>
    </source>
</evidence>
<proteinExistence type="predicted"/>
<comment type="caution">
    <text evidence="2">The sequence shown here is derived from an EMBL/GenBank/DDBJ whole genome shotgun (WGS) entry which is preliminary data.</text>
</comment>
<dbReference type="Pfam" id="PF00578">
    <property type="entry name" value="AhpC-TSA"/>
    <property type="match status" value="1"/>
</dbReference>
<dbReference type="GO" id="GO:0016491">
    <property type="term" value="F:oxidoreductase activity"/>
    <property type="evidence" value="ECO:0007669"/>
    <property type="project" value="InterPro"/>
</dbReference>
<dbReference type="AlphaFoldDB" id="A0AAW2ZJ77"/>
<dbReference type="EMBL" id="JAOPGA020001610">
    <property type="protein sequence ID" value="KAL0489866.1"/>
    <property type="molecule type" value="Genomic_DNA"/>
</dbReference>
<dbReference type="Gene3D" id="3.40.30.10">
    <property type="entry name" value="Glutaredoxin"/>
    <property type="match status" value="1"/>
</dbReference>
<evidence type="ECO:0000313" key="2">
    <source>
        <dbReference type="EMBL" id="KAL0489866.1"/>
    </source>
</evidence>
<keyword evidence="3" id="KW-1185">Reference proteome</keyword>
<protein>
    <submittedName>
        <fullName evidence="2">Alkyl hydroperoxide reductase subunit C</fullName>
    </submittedName>
</protein>
<sequence>MDECEDVSAFKDEFRRLIIESYHDVEVLLKLEDEIQQMRNVPQKADEVVDLRRRHVALQKEIDAKISQGLINRSLILDEYKRRKSNDCGHPDRPMTEPCGKCIETKNNAKAFKGRSIEKWLSDIIPQNELTALIFYRGTWCGNCAIYLREIDQIVPKIRLLGGEVYGICSQSKKYVDEMRKDTKVKFELISNKKNTLAKKFDIHITHKNEKAFKTMSRIIKSALGTSESYDPYHEDGVIQPAVVIINRQGEVVYVRTSPVTIDVGYGMFDRVPATDVLEAIRCSQEKNETNRNIVVRKQSVM</sequence>
<dbReference type="InterPro" id="IPR036249">
    <property type="entry name" value="Thioredoxin-like_sf"/>
</dbReference>
<reference evidence="2 3" key="1">
    <citation type="submission" date="2024-03" db="EMBL/GenBank/DDBJ databases">
        <title>The Acrasis kona genome and developmental transcriptomes reveal deep origins of eukaryotic multicellular pathways.</title>
        <authorList>
            <person name="Sheikh S."/>
            <person name="Fu C.-J."/>
            <person name="Brown M.W."/>
            <person name="Baldauf S.L."/>
        </authorList>
    </citation>
    <scope>NUCLEOTIDE SEQUENCE [LARGE SCALE GENOMIC DNA]</scope>
    <source>
        <strain evidence="2 3">ATCC MYA-3509</strain>
    </source>
</reference>
<dbReference type="Proteomes" id="UP001431209">
    <property type="component" value="Unassembled WGS sequence"/>
</dbReference>
<name>A0AAW2ZJ77_9EUKA</name>
<accession>A0AAW2ZJ77</accession>
<dbReference type="SUPFAM" id="SSF52833">
    <property type="entry name" value="Thioredoxin-like"/>
    <property type="match status" value="1"/>
</dbReference>
<evidence type="ECO:0000259" key="1">
    <source>
        <dbReference type="Pfam" id="PF00578"/>
    </source>
</evidence>
<feature type="domain" description="Alkyl hydroperoxide reductase subunit C/ Thiol specific antioxidant" evidence="1">
    <location>
        <begin position="121"/>
        <end position="254"/>
    </location>
</feature>
<gene>
    <name evidence="2" type="ORF">AKO1_009345</name>
</gene>
<organism evidence="2 3">
    <name type="scientific">Acrasis kona</name>
    <dbReference type="NCBI Taxonomy" id="1008807"/>
    <lineage>
        <taxon>Eukaryota</taxon>
        <taxon>Discoba</taxon>
        <taxon>Heterolobosea</taxon>
        <taxon>Tetramitia</taxon>
        <taxon>Eutetramitia</taxon>
        <taxon>Acrasidae</taxon>
        <taxon>Acrasis</taxon>
    </lineage>
</organism>
<dbReference type="InterPro" id="IPR000866">
    <property type="entry name" value="AhpC/TSA"/>
</dbReference>
<dbReference type="GO" id="GO:0016209">
    <property type="term" value="F:antioxidant activity"/>
    <property type="evidence" value="ECO:0007669"/>
    <property type="project" value="InterPro"/>
</dbReference>